<evidence type="ECO:0000313" key="2">
    <source>
        <dbReference type="EMBL" id="EAU84817.2"/>
    </source>
</evidence>
<organism evidence="2 3">
    <name type="scientific">Coprinopsis cinerea (strain Okayama-7 / 130 / ATCC MYA-4618 / FGSC 9003)</name>
    <name type="common">Inky cap fungus</name>
    <name type="synonym">Hormographiella aspergillata</name>
    <dbReference type="NCBI Taxonomy" id="240176"/>
    <lineage>
        <taxon>Eukaryota</taxon>
        <taxon>Fungi</taxon>
        <taxon>Dikarya</taxon>
        <taxon>Basidiomycota</taxon>
        <taxon>Agaricomycotina</taxon>
        <taxon>Agaricomycetes</taxon>
        <taxon>Agaricomycetidae</taxon>
        <taxon>Agaricales</taxon>
        <taxon>Agaricineae</taxon>
        <taxon>Psathyrellaceae</taxon>
        <taxon>Coprinopsis</taxon>
    </lineage>
</organism>
<dbReference type="OrthoDB" id="2797886at2759"/>
<feature type="compositionally biased region" description="Polar residues" evidence="1">
    <location>
        <begin position="217"/>
        <end position="246"/>
    </location>
</feature>
<name>A8NXL2_COPC7</name>
<protein>
    <submittedName>
        <fullName evidence="2">Uncharacterized protein</fullName>
    </submittedName>
</protein>
<dbReference type="Proteomes" id="UP000001861">
    <property type="component" value="Unassembled WGS sequence"/>
</dbReference>
<comment type="caution">
    <text evidence="2">The sequence shown here is derived from an EMBL/GenBank/DDBJ whole genome shotgun (WGS) entry which is preliminary data.</text>
</comment>
<feature type="compositionally biased region" description="Low complexity" evidence="1">
    <location>
        <begin position="191"/>
        <end position="202"/>
    </location>
</feature>
<dbReference type="AlphaFoldDB" id="A8NXL2"/>
<feature type="compositionally biased region" description="Polar residues" evidence="1">
    <location>
        <begin position="283"/>
        <end position="302"/>
    </location>
</feature>
<feature type="compositionally biased region" description="Low complexity" evidence="1">
    <location>
        <begin position="91"/>
        <end position="109"/>
    </location>
</feature>
<dbReference type="RefSeq" id="XP_001837200.2">
    <property type="nucleotide sequence ID" value="XM_001837148.2"/>
</dbReference>
<keyword evidence="3" id="KW-1185">Reference proteome</keyword>
<feature type="compositionally biased region" description="Polar residues" evidence="1">
    <location>
        <begin position="138"/>
        <end position="153"/>
    </location>
</feature>
<reference evidence="2 3" key="1">
    <citation type="journal article" date="2010" name="Proc. Natl. Acad. Sci. U.S.A.">
        <title>Insights into evolution of multicellular fungi from the assembled chromosomes of the mushroom Coprinopsis cinerea (Coprinus cinereus).</title>
        <authorList>
            <person name="Stajich J.E."/>
            <person name="Wilke S.K."/>
            <person name="Ahren D."/>
            <person name="Au C.H."/>
            <person name="Birren B.W."/>
            <person name="Borodovsky M."/>
            <person name="Burns C."/>
            <person name="Canback B."/>
            <person name="Casselton L.A."/>
            <person name="Cheng C.K."/>
            <person name="Deng J."/>
            <person name="Dietrich F.S."/>
            <person name="Fargo D.C."/>
            <person name="Farman M.L."/>
            <person name="Gathman A.C."/>
            <person name="Goldberg J."/>
            <person name="Guigo R."/>
            <person name="Hoegger P.J."/>
            <person name="Hooker J.B."/>
            <person name="Huggins A."/>
            <person name="James T.Y."/>
            <person name="Kamada T."/>
            <person name="Kilaru S."/>
            <person name="Kodira C."/>
            <person name="Kues U."/>
            <person name="Kupfer D."/>
            <person name="Kwan H.S."/>
            <person name="Lomsadze A."/>
            <person name="Li W."/>
            <person name="Lilly W.W."/>
            <person name="Ma L.J."/>
            <person name="Mackey A.J."/>
            <person name="Manning G."/>
            <person name="Martin F."/>
            <person name="Muraguchi H."/>
            <person name="Natvig D.O."/>
            <person name="Palmerini H."/>
            <person name="Ramesh M.A."/>
            <person name="Rehmeyer C.J."/>
            <person name="Roe B.A."/>
            <person name="Shenoy N."/>
            <person name="Stanke M."/>
            <person name="Ter-Hovhannisyan V."/>
            <person name="Tunlid A."/>
            <person name="Velagapudi R."/>
            <person name="Vision T.J."/>
            <person name="Zeng Q."/>
            <person name="Zolan M.E."/>
            <person name="Pukkila P.J."/>
        </authorList>
    </citation>
    <scope>NUCLEOTIDE SEQUENCE [LARGE SCALE GENOMIC DNA]</scope>
    <source>
        <strain evidence="3">Okayama-7 / 130 / ATCC MYA-4618 / FGSC 9003</strain>
    </source>
</reference>
<feature type="compositionally biased region" description="Polar residues" evidence="1">
    <location>
        <begin position="314"/>
        <end position="323"/>
    </location>
</feature>
<accession>A8NXL2</accession>
<sequence length="431" mass="46815">MNPFDLPDATYQPPPPAYSEQEFDQKVSTALSLSREAHGNVRPAADDDEWEPYDPAAFEAAAAAYESKQKKQAIEATPQQLAGPSAAPTFSSQHHPQASSSSQPAPTQPLRIHKKNGPSQDLKATPEKKNEPKWIASEQPTTSASSNPSNQPYNPYDGDDIAPPPFMETAPEISLHPQSNGEEFDPYTLFPSSPSPSSIQRPPSRPRPDVTAIANECNATSAHQYNRSTFTASGPPSAYRQSMPASPTTPPAHREHRPHSEISPRTTANSTHFMAQSPDDPNRATQQPRTFSSSGSFLNFNPSIAYGKSPPRQPQFTPMQGPQETPVFSAAAFYNAAVSAHMQYTPRTSGRATGGIVPTTAASYGPLPGSNHISPQPLSNGRINGWSSSNRPMSVVSMESYYSDQNDAQLGQYCMNSIPPSVNNNWQHYQR</sequence>
<dbReference type="HOGENOM" id="CLU_627089_0_0_1"/>
<feature type="compositionally biased region" description="Polar residues" evidence="1">
    <location>
        <begin position="263"/>
        <end position="274"/>
    </location>
</feature>
<evidence type="ECO:0000313" key="3">
    <source>
        <dbReference type="Proteomes" id="UP000001861"/>
    </source>
</evidence>
<dbReference type="EMBL" id="AACS02000005">
    <property type="protein sequence ID" value="EAU84817.2"/>
    <property type="molecule type" value="Genomic_DNA"/>
</dbReference>
<feature type="region of interest" description="Disordered" evidence="1">
    <location>
        <begin position="1"/>
        <end position="323"/>
    </location>
</feature>
<dbReference type="KEGG" id="cci:CC1G_00336"/>
<dbReference type="eggNOG" id="ENOG502SZ94">
    <property type="taxonomic scope" value="Eukaryota"/>
</dbReference>
<dbReference type="GeneID" id="6013756"/>
<gene>
    <name evidence="2" type="ORF">CC1G_00336</name>
</gene>
<dbReference type="OMA" id="SHAMSEE"/>
<dbReference type="InParanoid" id="A8NXL2"/>
<proteinExistence type="predicted"/>
<evidence type="ECO:0000256" key="1">
    <source>
        <dbReference type="SAM" id="MobiDB-lite"/>
    </source>
</evidence>
<dbReference type="VEuPathDB" id="FungiDB:CC1G_00336"/>